<reference evidence="1" key="1">
    <citation type="submission" date="2021-03" db="EMBL/GenBank/DDBJ databases">
        <title>Streptomyces poriferae sp. nov., a novel marine sponge-derived Actinobacteria species with anti-MRSA activity.</title>
        <authorList>
            <person name="Sandoval-Powers M."/>
            <person name="Kralova S."/>
            <person name="Nguyen G.-S."/>
            <person name="Fawwal D."/>
            <person name="Degnes K."/>
            <person name="Klinkenberg G."/>
            <person name="Sletta H."/>
            <person name="Wentzel A."/>
            <person name="Liles M.R."/>
        </authorList>
    </citation>
    <scope>NUCLEOTIDE SEQUENCE</scope>
    <source>
        <strain evidence="1">DSM 41794</strain>
    </source>
</reference>
<evidence type="ECO:0000313" key="2">
    <source>
        <dbReference type="Proteomes" id="UP000664167"/>
    </source>
</evidence>
<name>A0A939F3M8_9ACTN</name>
<proteinExistence type="predicted"/>
<sequence length="133" mass="14814">MVEAFLTGDGHRACGICPSRHFPLGEFDVAERPSKDLPFDPRDGHRYTAAGVPVCVHPEKVGLSPRRYKTDGLSLTAELVLPQEAAELDRYLRELMHNAAPETLEILIDQATQEIPRVFPEVDVITALRRALN</sequence>
<dbReference type="AlphaFoldDB" id="A0A939F3M8"/>
<comment type="caution">
    <text evidence="1">The sequence shown here is derived from an EMBL/GenBank/DDBJ whole genome shotgun (WGS) entry which is preliminary data.</text>
</comment>
<accession>A0A939F3M8</accession>
<dbReference type="RefSeq" id="WP_206961340.1">
    <property type="nucleotide sequence ID" value="NZ_JBHSJN010000005.1"/>
</dbReference>
<dbReference type="EMBL" id="JAFLRJ010000077">
    <property type="protein sequence ID" value="MBO0511941.1"/>
    <property type="molecule type" value="Genomic_DNA"/>
</dbReference>
<dbReference type="Proteomes" id="UP000664167">
    <property type="component" value="Unassembled WGS sequence"/>
</dbReference>
<organism evidence="1 2">
    <name type="scientific">Streptomyces beijiangensis</name>
    <dbReference type="NCBI Taxonomy" id="163361"/>
    <lineage>
        <taxon>Bacteria</taxon>
        <taxon>Bacillati</taxon>
        <taxon>Actinomycetota</taxon>
        <taxon>Actinomycetes</taxon>
        <taxon>Kitasatosporales</taxon>
        <taxon>Streptomycetaceae</taxon>
        <taxon>Streptomyces</taxon>
    </lineage>
</organism>
<keyword evidence="2" id="KW-1185">Reference proteome</keyword>
<gene>
    <name evidence="1" type="ORF">J0695_08950</name>
</gene>
<evidence type="ECO:0000313" key="1">
    <source>
        <dbReference type="EMBL" id="MBO0511941.1"/>
    </source>
</evidence>
<protein>
    <submittedName>
        <fullName evidence="1">Uncharacterized protein</fullName>
    </submittedName>
</protein>